<protein>
    <submittedName>
        <fullName evidence="2">Uncharacterized protein</fullName>
    </submittedName>
</protein>
<dbReference type="Proteomes" id="UP000034616">
    <property type="component" value="Unassembled WGS sequence"/>
</dbReference>
<dbReference type="AlphaFoldDB" id="A0A0G0UCR5"/>
<keyword evidence="1" id="KW-0812">Transmembrane</keyword>
<organism evidence="2 3">
    <name type="scientific">Candidatus Uhrbacteria bacterium GW2011_GWC2_41_11</name>
    <dbReference type="NCBI Taxonomy" id="1618985"/>
    <lineage>
        <taxon>Bacteria</taxon>
        <taxon>Candidatus Uhriibacteriota</taxon>
    </lineage>
</organism>
<feature type="transmembrane region" description="Helical" evidence="1">
    <location>
        <begin position="7"/>
        <end position="25"/>
    </location>
</feature>
<evidence type="ECO:0000313" key="3">
    <source>
        <dbReference type="Proteomes" id="UP000034616"/>
    </source>
</evidence>
<name>A0A0G0UCR5_9BACT</name>
<gene>
    <name evidence="2" type="ORF">UU35_C0009G0021</name>
</gene>
<keyword evidence="1" id="KW-0472">Membrane</keyword>
<evidence type="ECO:0000313" key="2">
    <source>
        <dbReference type="EMBL" id="KKR86734.1"/>
    </source>
</evidence>
<evidence type="ECO:0000256" key="1">
    <source>
        <dbReference type="SAM" id="Phobius"/>
    </source>
</evidence>
<feature type="transmembrane region" description="Helical" evidence="1">
    <location>
        <begin position="64"/>
        <end position="84"/>
    </location>
</feature>
<proteinExistence type="predicted"/>
<sequence>MEHFIPWILFVICFVIGYWMTPGITSDSSFRNYRVRKFMENQSHIPEREKVYPAQEPNTIEEDIYGFVILFGIGFLVWGIWDLWQFFQNLF</sequence>
<reference evidence="2 3" key="1">
    <citation type="journal article" date="2015" name="Nature">
        <title>rRNA introns, odd ribosomes, and small enigmatic genomes across a large radiation of phyla.</title>
        <authorList>
            <person name="Brown C.T."/>
            <person name="Hug L.A."/>
            <person name="Thomas B.C."/>
            <person name="Sharon I."/>
            <person name="Castelle C.J."/>
            <person name="Singh A."/>
            <person name="Wilkins M.J."/>
            <person name="Williams K.H."/>
            <person name="Banfield J.F."/>
        </authorList>
    </citation>
    <scope>NUCLEOTIDE SEQUENCE [LARGE SCALE GENOMIC DNA]</scope>
</reference>
<dbReference type="EMBL" id="LCAH01000009">
    <property type="protein sequence ID" value="KKR86734.1"/>
    <property type="molecule type" value="Genomic_DNA"/>
</dbReference>
<comment type="caution">
    <text evidence="2">The sequence shown here is derived from an EMBL/GenBank/DDBJ whole genome shotgun (WGS) entry which is preliminary data.</text>
</comment>
<keyword evidence="1" id="KW-1133">Transmembrane helix</keyword>
<accession>A0A0G0UCR5</accession>